<dbReference type="Gene3D" id="1.10.357.10">
    <property type="entry name" value="Tetracycline Repressor, domain 2"/>
    <property type="match status" value="1"/>
</dbReference>
<dbReference type="STRING" id="1391627.SAMN05216464_12529"/>
<gene>
    <name evidence="4" type="ORF">SAMN05216464_12529</name>
</gene>
<evidence type="ECO:0000259" key="3">
    <source>
        <dbReference type="PROSITE" id="PS50977"/>
    </source>
</evidence>
<dbReference type="EMBL" id="FNAI01000025">
    <property type="protein sequence ID" value="SDF70383.1"/>
    <property type="molecule type" value="Genomic_DNA"/>
</dbReference>
<protein>
    <submittedName>
        <fullName evidence="4">Transcriptional regulator, TetR family</fullName>
    </submittedName>
</protein>
<keyword evidence="1 2" id="KW-0238">DNA-binding</keyword>
<dbReference type="SUPFAM" id="SSF46689">
    <property type="entry name" value="Homeodomain-like"/>
    <property type="match status" value="1"/>
</dbReference>
<dbReference type="GO" id="GO:0003677">
    <property type="term" value="F:DNA binding"/>
    <property type="evidence" value="ECO:0007669"/>
    <property type="project" value="UniProtKB-UniRule"/>
</dbReference>
<dbReference type="InterPro" id="IPR001647">
    <property type="entry name" value="HTH_TetR"/>
</dbReference>
<dbReference type="InterPro" id="IPR009057">
    <property type="entry name" value="Homeodomain-like_sf"/>
</dbReference>
<dbReference type="RefSeq" id="WP_091157288.1">
    <property type="nucleotide sequence ID" value="NZ_FNAI01000025.1"/>
</dbReference>
<accession>A0A1G7N8K8</accession>
<reference evidence="4 5" key="1">
    <citation type="submission" date="2016-10" db="EMBL/GenBank/DDBJ databases">
        <authorList>
            <person name="de Groot N.N."/>
        </authorList>
    </citation>
    <scope>NUCLEOTIDE SEQUENCE [LARGE SCALE GENOMIC DNA]</scope>
    <source>
        <strain evidence="4 5">47C3B</strain>
    </source>
</reference>
<evidence type="ECO:0000313" key="5">
    <source>
        <dbReference type="Proteomes" id="UP000199072"/>
    </source>
</evidence>
<evidence type="ECO:0000256" key="1">
    <source>
        <dbReference type="ARBA" id="ARBA00023125"/>
    </source>
</evidence>
<sequence length="217" mass="24674">MGTRRTACKERDSAQTQREFLDAVGRLFRKQGFKALTTGKIARETGKDKKLILYHFGSLDGLLEAYITDKDYWPPFFVRFRLGDEPGSSAVQELFTELMKENFKFFKANPEMQQIILWQISEHNDLLRKVSDAREVAGAKILAMADPFFEGSGINIRMVMAILLGGIYYSVLHSQQNKSTVSGIDVNRLADQRAMLKTIGQVLDWAWQAAAQKQMTK</sequence>
<dbReference type="OrthoDB" id="836882at2"/>
<dbReference type="Proteomes" id="UP000199072">
    <property type="component" value="Unassembled WGS sequence"/>
</dbReference>
<evidence type="ECO:0000313" key="4">
    <source>
        <dbReference type="EMBL" id="SDF70383.1"/>
    </source>
</evidence>
<feature type="DNA-binding region" description="H-T-H motif" evidence="2">
    <location>
        <begin position="37"/>
        <end position="56"/>
    </location>
</feature>
<dbReference type="AlphaFoldDB" id="A0A1G7N8K8"/>
<organism evidence="4 5">
    <name type="scientific">Mucilaginibacter pineti</name>
    <dbReference type="NCBI Taxonomy" id="1391627"/>
    <lineage>
        <taxon>Bacteria</taxon>
        <taxon>Pseudomonadati</taxon>
        <taxon>Bacteroidota</taxon>
        <taxon>Sphingobacteriia</taxon>
        <taxon>Sphingobacteriales</taxon>
        <taxon>Sphingobacteriaceae</taxon>
        <taxon>Mucilaginibacter</taxon>
    </lineage>
</organism>
<name>A0A1G7N8K8_9SPHI</name>
<dbReference type="Pfam" id="PF00440">
    <property type="entry name" value="TetR_N"/>
    <property type="match status" value="1"/>
</dbReference>
<feature type="domain" description="HTH tetR-type" evidence="3">
    <location>
        <begin position="14"/>
        <end position="74"/>
    </location>
</feature>
<proteinExistence type="predicted"/>
<evidence type="ECO:0000256" key="2">
    <source>
        <dbReference type="PROSITE-ProRule" id="PRU00335"/>
    </source>
</evidence>
<keyword evidence="5" id="KW-1185">Reference proteome</keyword>
<dbReference type="PROSITE" id="PS50977">
    <property type="entry name" value="HTH_TETR_2"/>
    <property type="match status" value="1"/>
</dbReference>